<name>A0A210PDD5_MIZYE</name>
<keyword evidence="1" id="KW-1133">Transmembrane helix</keyword>
<evidence type="ECO:0000256" key="1">
    <source>
        <dbReference type="SAM" id="Phobius"/>
    </source>
</evidence>
<proteinExistence type="predicted"/>
<feature type="transmembrane region" description="Helical" evidence="1">
    <location>
        <begin position="104"/>
        <end position="121"/>
    </location>
</feature>
<evidence type="ECO:0000313" key="2">
    <source>
        <dbReference type="EMBL" id="OWF34466.1"/>
    </source>
</evidence>
<gene>
    <name evidence="2" type="ORF">KP79_PYT03509</name>
</gene>
<dbReference type="EMBL" id="NEDP02082650">
    <property type="protein sequence ID" value="OWF34466.1"/>
    <property type="molecule type" value="Genomic_DNA"/>
</dbReference>
<protein>
    <submittedName>
        <fullName evidence="2">Uncharacterized protein</fullName>
    </submittedName>
</protein>
<organism evidence="2 3">
    <name type="scientific">Mizuhopecten yessoensis</name>
    <name type="common">Japanese scallop</name>
    <name type="synonym">Patinopecten yessoensis</name>
    <dbReference type="NCBI Taxonomy" id="6573"/>
    <lineage>
        <taxon>Eukaryota</taxon>
        <taxon>Metazoa</taxon>
        <taxon>Spiralia</taxon>
        <taxon>Lophotrochozoa</taxon>
        <taxon>Mollusca</taxon>
        <taxon>Bivalvia</taxon>
        <taxon>Autobranchia</taxon>
        <taxon>Pteriomorphia</taxon>
        <taxon>Pectinida</taxon>
        <taxon>Pectinoidea</taxon>
        <taxon>Pectinidae</taxon>
        <taxon>Mizuhopecten</taxon>
    </lineage>
</organism>
<feature type="transmembrane region" description="Helical" evidence="1">
    <location>
        <begin position="72"/>
        <end position="98"/>
    </location>
</feature>
<accession>A0A210PDD5</accession>
<keyword evidence="1" id="KW-0812">Transmembrane</keyword>
<reference evidence="2 3" key="1">
    <citation type="journal article" date="2017" name="Nat. Ecol. Evol.">
        <title>Scallop genome provides insights into evolution of bilaterian karyotype and development.</title>
        <authorList>
            <person name="Wang S."/>
            <person name="Zhang J."/>
            <person name="Jiao W."/>
            <person name="Li J."/>
            <person name="Xun X."/>
            <person name="Sun Y."/>
            <person name="Guo X."/>
            <person name="Huan P."/>
            <person name="Dong B."/>
            <person name="Zhang L."/>
            <person name="Hu X."/>
            <person name="Sun X."/>
            <person name="Wang J."/>
            <person name="Zhao C."/>
            <person name="Wang Y."/>
            <person name="Wang D."/>
            <person name="Huang X."/>
            <person name="Wang R."/>
            <person name="Lv J."/>
            <person name="Li Y."/>
            <person name="Zhang Z."/>
            <person name="Liu B."/>
            <person name="Lu W."/>
            <person name="Hui Y."/>
            <person name="Liang J."/>
            <person name="Zhou Z."/>
            <person name="Hou R."/>
            <person name="Li X."/>
            <person name="Liu Y."/>
            <person name="Li H."/>
            <person name="Ning X."/>
            <person name="Lin Y."/>
            <person name="Zhao L."/>
            <person name="Xing Q."/>
            <person name="Dou J."/>
            <person name="Li Y."/>
            <person name="Mao J."/>
            <person name="Guo H."/>
            <person name="Dou H."/>
            <person name="Li T."/>
            <person name="Mu C."/>
            <person name="Jiang W."/>
            <person name="Fu Q."/>
            <person name="Fu X."/>
            <person name="Miao Y."/>
            <person name="Liu J."/>
            <person name="Yu Q."/>
            <person name="Li R."/>
            <person name="Liao H."/>
            <person name="Li X."/>
            <person name="Kong Y."/>
            <person name="Jiang Z."/>
            <person name="Chourrout D."/>
            <person name="Li R."/>
            <person name="Bao Z."/>
        </authorList>
    </citation>
    <scope>NUCLEOTIDE SEQUENCE [LARGE SCALE GENOMIC DNA]</scope>
    <source>
        <strain evidence="2 3">PY_sf001</strain>
    </source>
</reference>
<dbReference type="AlphaFoldDB" id="A0A210PDD5"/>
<comment type="caution">
    <text evidence="2">The sequence shown here is derived from an EMBL/GenBank/DDBJ whole genome shotgun (WGS) entry which is preliminary data.</text>
</comment>
<evidence type="ECO:0000313" key="3">
    <source>
        <dbReference type="Proteomes" id="UP000242188"/>
    </source>
</evidence>
<keyword evidence="3" id="KW-1185">Reference proteome</keyword>
<dbReference type="Proteomes" id="UP000242188">
    <property type="component" value="Unassembled WGS sequence"/>
</dbReference>
<keyword evidence="1" id="KW-0472">Membrane</keyword>
<sequence>MDNVRPRTQVSTVAVSLAGQDSPVKQTSMNVSSLSVKLDKRALTTLVATLVFPVSTLSARTTVPVFIRTLSLYVSVGPAGPAQTVLLPTSALITHAAITNDVRLFRMGIIVTMLMMSVVGCRARMAEYVIKTVTYLRANVQ</sequence>